<evidence type="ECO:0000313" key="2">
    <source>
        <dbReference type="EMBL" id="CAE0028855.1"/>
    </source>
</evidence>
<feature type="region of interest" description="Disordered" evidence="1">
    <location>
        <begin position="115"/>
        <end position="140"/>
    </location>
</feature>
<reference evidence="2" key="1">
    <citation type="submission" date="2021-01" db="EMBL/GenBank/DDBJ databases">
        <authorList>
            <person name="Corre E."/>
            <person name="Pelletier E."/>
            <person name="Niang G."/>
            <person name="Scheremetjew M."/>
            <person name="Finn R."/>
            <person name="Kale V."/>
            <person name="Holt S."/>
            <person name="Cochrane G."/>
            <person name="Meng A."/>
            <person name="Brown T."/>
            <person name="Cohen L."/>
        </authorList>
    </citation>
    <scope>NUCLEOTIDE SEQUENCE</scope>
    <source>
        <strain evidence="2">RCC856</strain>
    </source>
</reference>
<sequence length="140" mass="14929">MLGSAAFSPTKRVTNRCQKSESKFKAPVRKALSCPSASSKSRRVPCKSRRVETRALMPMAGSSFAITVALQASKAKLPALLYMGKAQAAQAQPIAAAFLAALAAVASVLISKGLQQTPEEDQAQQQQQQEEHFNNPTATL</sequence>
<dbReference type="AlphaFoldDB" id="A0A7S3E542"/>
<organism evidence="2">
    <name type="scientific">Chloropicon laureae</name>
    <dbReference type="NCBI Taxonomy" id="464258"/>
    <lineage>
        <taxon>Eukaryota</taxon>
        <taxon>Viridiplantae</taxon>
        <taxon>Chlorophyta</taxon>
        <taxon>Chloropicophyceae</taxon>
        <taxon>Chloropicales</taxon>
        <taxon>Chloropicaceae</taxon>
        <taxon>Chloropicon</taxon>
    </lineage>
</organism>
<proteinExistence type="predicted"/>
<feature type="region of interest" description="Disordered" evidence="1">
    <location>
        <begin position="1"/>
        <end position="21"/>
    </location>
</feature>
<protein>
    <submittedName>
        <fullName evidence="2">Uncharacterized protein</fullName>
    </submittedName>
</protein>
<gene>
    <name evidence="2" type="ORF">CLAU1311_LOCUS9281</name>
</gene>
<dbReference type="EMBL" id="HBHU01014214">
    <property type="protein sequence ID" value="CAE0028855.1"/>
    <property type="molecule type" value="Transcribed_RNA"/>
</dbReference>
<evidence type="ECO:0000256" key="1">
    <source>
        <dbReference type="SAM" id="MobiDB-lite"/>
    </source>
</evidence>
<name>A0A7S3E542_9CHLO</name>
<accession>A0A7S3E542</accession>